<gene>
    <name evidence="1" type="ORF">OMAG_001715</name>
</gene>
<evidence type="ECO:0000313" key="2">
    <source>
        <dbReference type="Proteomes" id="UP000033428"/>
    </source>
</evidence>
<keyword evidence="2" id="KW-1185">Reference proteome</keyword>
<feature type="non-terminal residue" evidence="1">
    <location>
        <position position="1"/>
    </location>
</feature>
<reference evidence="1 2" key="1">
    <citation type="submission" date="2015-02" db="EMBL/GenBank/DDBJ databases">
        <title>Single-cell genomics of uncultivated deep-branching MTB reveals a conserved set of magnetosome genes.</title>
        <authorList>
            <person name="Kolinko S."/>
            <person name="Richter M."/>
            <person name="Glockner F.O."/>
            <person name="Brachmann A."/>
            <person name="Schuler D."/>
        </authorList>
    </citation>
    <scope>NUCLEOTIDE SEQUENCE [LARGE SCALE GENOMIC DNA]</scope>
    <source>
        <strain evidence="1">SKK-01</strain>
    </source>
</reference>
<dbReference type="EMBL" id="JYNY01000365">
    <property type="protein sequence ID" value="KJJ84417.1"/>
    <property type="molecule type" value="Genomic_DNA"/>
</dbReference>
<accession>A0A0F0CMD5</accession>
<comment type="caution">
    <text evidence="1">The sequence shown here is derived from an EMBL/GenBank/DDBJ whole genome shotgun (WGS) entry which is preliminary data.</text>
</comment>
<sequence length="38" mass="4215">ESYNIGSGIEKTNIAVAKQTFNALGKNHSHIEFVQDRP</sequence>
<dbReference type="AlphaFoldDB" id="A0A0F0CMD5"/>
<organism evidence="1 2">
    <name type="scientific">Candidatus Omnitrophus magneticus</name>
    <dbReference type="NCBI Taxonomy" id="1609969"/>
    <lineage>
        <taxon>Bacteria</taxon>
        <taxon>Pseudomonadati</taxon>
        <taxon>Candidatus Omnitrophota</taxon>
        <taxon>Candidatus Omnitrophus</taxon>
    </lineage>
</organism>
<evidence type="ECO:0000313" key="1">
    <source>
        <dbReference type="EMBL" id="KJJ84417.1"/>
    </source>
</evidence>
<dbReference type="Proteomes" id="UP000033428">
    <property type="component" value="Unassembled WGS sequence"/>
</dbReference>
<proteinExistence type="predicted"/>
<dbReference type="Gene3D" id="3.90.25.10">
    <property type="entry name" value="UDP-galactose 4-epimerase, domain 1"/>
    <property type="match status" value="1"/>
</dbReference>
<protein>
    <submittedName>
        <fullName evidence="1">Uncharacterized protein</fullName>
    </submittedName>
</protein>
<name>A0A0F0CMD5_9BACT</name>